<feature type="transmembrane region" description="Helical" evidence="1">
    <location>
        <begin position="15"/>
        <end position="46"/>
    </location>
</feature>
<dbReference type="Proteomes" id="UP000277108">
    <property type="component" value="Unassembled WGS sequence"/>
</dbReference>
<keyword evidence="3" id="KW-1185">Reference proteome</keyword>
<organism evidence="2 3">
    <name type="scientific">Abyssicoccus albus</name>
    <dbReference type="NCBI Taxonomy" id="1817405"/>
    <lineage>
        <taxon>Bacteria</taxon>
        <taxon>Bacillati</taxon>
        <taxon>Bacillota</taxon>
        <taxon>Bacilli</taxon>
        <taxon>Bacillales</taxon>
        <taxon>Abyssicoccaceae</taxon>
    </lineage>
</organism>
<accession>A0A3N5CCL4</accession>
<keyword evidence="1" id="KW-1133">Transmembrane helix</keyword>
<proteinExistence type="predicted"/>
<dbReference type="AlphaFoldDB" id="A0A3N5CCL4"/>
<dbReference type="NCBIfam" id="NF033835">
    <property type="entry name" value="VraH_fam"/>
    <property type="match status" value="1"/>
</dbReference>
<evidence type="ECO:0000313" key="2">
    <source>
        <dbReference type="EMBL" id="RPF57762.1"/>
    </source>
</evidence>
<evidence type="ECO:0000256" key="1">
    <source>
        <dbReference type="SAM" id="Phobius"/>
    </source>
</evidence>
<evidence type="ECO:0000313" key="3">
    <source>
        <dbReference type="Proteomes" id="UP000277108"/>
    </source>
</evidence>
<protein>
    <submittedName>
        <fullName evidence="2">Uncharacterized protein</fullName>
    </submittedName>
</protein>
<dbReference type="OrthoDB" id="2413293at2"/>
<gene>
    <name evidence="2" type="ORF">EDD62_0396</name>
</gene>
<dbReference type="InterPro" id="IPR049869">
    <property type="entry name" value="VraH"/>
</dbReference>
<name>A0A3N5CCL4_9BACL</name>
<reference evidence="2 3" key="1">
    <citation type="submission" date="2018-11" db="EMBL/GenBank/DDBJ databases">
        <title>Genomic Encyclopedia of Type Strains, Phase IV (KMG-IV): sequencing the most valuable type-strain genomes for metagenomic binning, comparative biology and taxonomic classification.</title>
        <authorList>
            <person name="Goeker M."/>
        </authorList>
    </citation>
    <scope>NUCLEOTIDE SEQUENCE [LARGE SCALE GENOMIC DNA]</scope>
    <source>
        <strain evidence="2 3">DSM 29158</strain>
    </source>
</reference>
<dbReference type="EMBL" id="RKRK01000002">
    <property type="protein sequence ID" value="RPF57762.1"/>
    <property type="molecule type" value="Genomic_DNA"/>
</dbReference>
<keyword evidence="1" id="KW-0812">Transmembrane</keyword>
<comment type="caution">
    <text evidence="2">The sequence shown here is derived from an EMBL/GenBank/DDBJ whole genome shotgun (WGS) entry which is preliminary data.</text>
</comment>
<keyword evidence="1" id="KW-0472">Membrane</keyword>
<dbReference type="RefSeq" id="WP_148086834.1">
    <property type="nucleotide sequence ID" value="NZ_RKRK01000002.1"/>
</dbReference>
<sequence length="58" mass="6855">MVNYLMEKKWESEDFVWLILMIFIASTFTTPLLGIPLGIVAYFFFFCNIDDNDDIKPK</sequence>